<dbReference type="AlphaFoldDB" id="Q021Z3"/>
<dbReference type="OrthoDB" id="9813435at2"/>
<protein>
    <submittedName>
        <fullName evidence="1">Uncharacterized protein</fullName>
    </submittedName>
</protein>
<gene>
    <name evidence="1" type="ordered locus">Acid_3243</name>
</gene>
<dbReference type="InParanoid" id="Q021Z3"/>
<dbReference type="HOGENOM" id="CLU_466104_0_0_0"/>
<proteinExistence type="predicted"/>
<dbReference type="KEGG" id="sus:Acid_3243"/>
<accession>Q021Z3</accession>
<organism evidence="1">
    <name type="scientific">Solibacter usitatus (strain Ellin6076)</name>
    <dbReference type="NCBI Taxonomy" id="234267"/>
    <lineage>
        <taxon>Bacteria</taxon>
        <taxon>Pseudomonadati</taxon>
        <taxon>Acidobacteriota</taxon>
        <taxon>Terriglobia</taxon>
        <taxon>Bryobacterales</taxon>
        <taxon>Solibacteraceae</taxon>
        <taxon>Candidatus Solibacter</taxon>
    </lineage>
</organism>
<reference evidence="1" key="1">
    <citation type="submission" date="2006-10" db="EMBL/GenBank/DDBJ databases">
        <title>Complete sequence of Solibacter usitatus Ellin6076.</title>
        <authorList>
            <consortium name="US DOE Joint Genome Institute"/>
            <person name="Copeland A."/>
            <person name="Lucas S."/>
            <person name="Lapidus A."/>
            <person name="Barry K."/>
            <person name="Detter J.C."/>
            <person name="Glavina del Rio T."/>
            <person name="Hammon N."/>
            <person name="Israni S."/>
            <person name="Dalin E."/>
            <person name="Tice H."/>
            <person name="Pitluck S."/>
            <person name="Thompson L.S."/>
            <person name="Brettin T."/>
            <person name="Bruce D."/>
            <person name="Han C."/>
            <person name="Tapia R."/>
            <person name="Gilna P."/>
            <person name="Schmutz J."/>
            <person name="Larimer F."/>
            <person name="Land M."/>
            <person name="Hauser L."/>
            <person name="Kyrpides N."/>
            <person name="Mikhailova N."/>
            <person name="Janssen P.H."/>
            <person name="Kuske C.R."/>
            <person name="Richardson P."/>
        </authorList>
    </citation>
    <scope>NUCLEOTIDE SEQUENCE</scope>
    <source>
        <strain evidence="1">Ellin6076</strain>
    </source>
</reference>
<sequence length="585" mass="60521" precursor="true">MRSQTLGILAILTASCTAGFGAAKTTHLTFRGTGSIHSTKASGAETSFETRQGPSVDAAFNKQIAGTVSPARVPADHVPKPATASIGAAGSGFSGFQGISHLDQRLAANGNQFSTEPPDQALAIGNGLVLESVNLAIAVYNTAGTQLGITSLNEFFGLPDAIVRGTTPVYGPFLSDPRAYFDAPTNRWFVTILEIDTNPVTGDLLGHSSVMIAVSQTPSPLGAFNIYALDTTNVSHPGCPCFGDQPLIGADKYGFYVTTNEFPITGDGFNGAQIYAVSKTALENSLPAVVVAFEGPALAEGISYSVQPATTPPGGSFEGLNGGTEYFMSALDFNSTLDNRIAVWALTNTQSLNSTTPSVQLQNVIVSSQVYGLPPAMQQKPGPTPLADLLKVKGNPLGVVTNEHLELIDGDDDRMQQVVFAAGSLWTSLGTVVKPPNGPVRVGAAWFIVTPSWSGGTLGAAMTNQGYVAANQNNLAYPAIGVNSLGKGVMTFTLAGPDYFPSAAFATLDKVNGAGSIQIAAPGAGPDDGFTGYGAFGGRVGRWGDYAAAVADSDGSIWLAVEYIPGGPRTVLANWGTFVGRVMVH</sequence>
<dbReference type="PROSITE" id="PS51257">
    <property type="entry name" value="PROKAR_LIPOPROTEIN"/>
    <property type="match status" value="1"/>
</dbReference>
<dbReference type="eggNOG" id="COG1470">
    <property type="taxonomic scope" value="Bacteria"/>
</dbReference>
<evidence type="ECO:0000313" key="1">
    <source>
        <dbReference type="EMBL" id="ABJ84220.1"/>
    </source>
</evidence>
<name>Q021Z3_SOLUE</name>
<dbReference type="EMBL" id="CP000473">
    <property type="protein sequence ID" value="ABJ84220.1"/>
    <property type="molecule type" value="Genomic_DNA"/>
</dbReference>